<protein>
    <submittedName>
        <fullName evidence="2">AbrB/MazE/SpoVT family DNA-binding domain-containing protein</fullName>
    </submittedName>
</protein>
<dbReference type="Pfam" id="PF04014">
    <property type="entry name" value="MazE_antitoxin"/>
    <property type="match status" value="1"/>
</dbReference>
<feature type="domain" description="SpoVT-AbrB" evidence="1">
    <location>
        <begin position="2"/>
        <end position="47"/>
    </location>
</feature>
<organism evidence="2">
    <name type="scientific">Thermofilum pendens</name>
    <dbReference type="NCBI Taxonomy" id="2269"/>
    <lineage>
        <taxon>Archaea</taxon>
        <taxon>Thermoproteota</taxon>
        <taxon>Thermoprotei</taxon>
        <taxon>Thermofilales</taxon>
        <taxon>Thermofilaceae</taxon>
        <taxon>Thermofilum</taxon>
    </lineage>
</organism>
<name>A0A7C3WTA4_THEPE</name>
<dbReference type="InterPro" id="IPR007159">
    <property type="entry name" value="SpoVT-AbrB_dom"/>
</dbReference>
<gene>
    <name evidence="2" type="ORF">ENV88_03725</name>
</gene>
<dbReference type="EMBL" id="DTIB01000080">
    <property type="protein sequence ID" value="HGB25144.1"/>
    <property type="molecule type" value="Genomic_DNA"/>
</dbReference>
<dbReference type="SUPFAM" id="SSF89447">
    <property type="entry name" value="AbrB/MazE/MraZ-like"/>
    <property type="match status" value="1"/>
</dbReference>
<sequence>MRVVLRVRRKGVVILPKALRAAAGIEEESEVVAEAGPGVVVLKPLKLREVDIDPEVVERVLREEGEAEARKLYDLIRG</sequence>
<dbReference type="GO" id="GO:0003677">
    <property type="term" value="F:DNA binding"/>
    <property type="evidence" value="ECO:0007669"/>
    <property type="project" value="UniProtKB-KW"/>
</dbReference>
<comment type="caution">
    <text evidence="2">The sequence shown here is derived from an EMBL/GenBank/DDBJ whole genome shotgun (WGS) entry which is preliminary data.</text>
</comment>
<reference evidence="2" key="1">
    <citation type="journal article" date="2020" name="mSystems">
        <title>Genome- and Community-Level Interaction Insights into Carbon Utilization and Element Cycling Functions of Hydrothermarchaeota in Hydrothermal Sediment.</title>
        <authorList>
            <person name="Zhou Z."/>
            <person name="Liu Y."/>
            <person name="Xu W."/>
            <person name="Pan J."/>
            <person name="Luo Z.H."/>
            <person name="Li M."/>
        </authorList>
    </citation>
    <scope>NUCLEOTIDE SEQUENCE [LARGE SCALE GENOMIC DNA]</scope>
    <source>
        <strain evidence="2">SpSt-8</strain>
    </source>
</reference>
<dbReference type="InterPro" id="IPR037914">
    <property type="entry name" value="SpoVT-AbrB_sf"/>
</dbReference>
<dbReference type="PROSITE" id="PS51740">
    <property type="entry name" value="SPOVT_ABRB"/>
    <property type="match status" value="1"/>
</dbReference>
<dbReference type="SMART" id="SM00966">
    <property type="entry name" value="SpoVT_AbrB"/>
    <property type="match status" value="1"/>
</dbReference>
<accession>A0A7C3WTA4</accession>
<evidence type="ECO:0000313" key="2">
    <source>
        <dbReference type="EMBL" id="HGB25144.1"/>
    </source>
</evidence>
<evidence type="ECO:0000259" key="1">
    <source>
        <dbReference type="PROSITE" id="PS51740"/>
    </source>
</evidence>
<dbReference type="AlphaFoldDB" id="A0A7C3WTA4"/>
<keyword evidence="2" id="KW-0238">DNA-binding</keyword>
<proteinExistence type="predicted"/>